<feature type="transmembrane region" description="Helical" evidence="5">
    <location>
        <begin position="71"/>
        <end position="89"/>
    </location>
</feature>
<dbReference type="InterPro" id="IPR036259">
    <property type="entry name" value="MFS_trans_sf"/>
</dbReference>
<evidence type="ECO:0000256" key="2">
    <source>
        <dbReference type="ARBA" id="ARBA00022692"/>
    </source>
</evidence>
<feature type="transmembrane region" description="Helical" evidence="5">
    <location>
        <begin position="457"/>
        <end position="475"/>
    </location>
</feature>
<organism evidence="7">
    <name type="scientific">Diabrotica virgifera virgifera</name>
    <name type="common">western corn rootworm</name>
    <dbReference type="NCBI Taxonomy" id="50390"/>
    <lineage>
        <taxon>Eukaryota</taxon>
        <taxon>Metazoa</taxon>
        <taxon>Ecdysozoa</taxon>
        <taxon>Arthropoda</taxon>
        <taxon>Hexapoda</taxon>
        <taxon>Insecta</taxon>
        <taxon>Pterygota</taxon>
        <taxon>Neoptera</taxon>
        <taxon>Endopterygota</taxon>
        <taxon>Coleoptera</taxon>
        <taxon>Polyphaga</taxon>
        <taxon>Cucujiformia</taxon>
        <taxon>Chrysomeloidea</taxon>
        <taxon>Chrysomelidae</taxon>
        <taxon>Galerucinae</taxon>
        <taxon>Diabroticina</taxon>
        <taxon>Diabroticites</taxon>
        <taxon>Diabrotica</taxon>
    </lineage>
</organism>
<keyword evidence="3 5" id="KW-1133">Transmembrane helix</keyword>
<evidence type="ECO:0000313" key="7">
    <source>
        <dbReference type="RefSeq" id="XP_028136759.1"/>
    </source>
</evidence>
<gene>
    <name evidence="7" type="primary">LOC114331385</name>
</gene>
<feature type="transmembrane region" description="Helical" evidence="5">
    <location>
        <begin position="274"/>
        <end position="295"/>
    </location>
</feature>
<evidence type="ECO:0000256" key="5">
    <source>
        <dbReference type="SAM" id="Phobius"/>
    </source>
</evidence>
<feature type="transmembrane region" description="Helical" evidence="5">
    <location>
        <begin position="193"/>
        <end position="212"/>
    </location>
</feature>
<dbReference type="InParanoid" id="A0A6P7FKR8"/>
<dbReference type="PROSITE" id="PS50850">
    <property type="entry name" value="MFS"/>
    <property type="match status" value="1"/>
</dbReference>
<dbReference type="FunFam" id="1.20.1250.20:FF:000249">
    <property type="entry name" value="facilitated trehalose transporter Tret1"/>
    <property type="match status" value="1"/>
</dbReference>
<feature type="transmembrane region" description="Helical" evidence="5">
    <location>
        <begin position="315"/>
        <end position="339"/>
    </location>
</feature>
<dbReference type="GO" id="GO:0016020">
    <property type="term" value="C:membrane"/>
    <property type="evidence" value="ECO:0007669"/>
    <property type="project" value="UniProtKB-SubCell"/>
</dbReference>
<dbReference type="OrthoDB" id="6133115at2759"/>
<dbReference type="InterPro" id="IPR020846">
    <property type="entry name" value="MFS_dom"/>
</dbReference>
<evidence type="ECO:0000256" key="3">
    <source>
        <dbReference type="ARBA" id="ARBA00022989"/>
    </source>
</evidence>
<feature type="transmembrane region" description="Helical" evidence="5">
    <location>
        <begin position="101"/>
        <end position="118"/>
    </location>
</feature>
<evidence type="ECO:0000259" key="6">
    <source>
        <dbReference type="PROSITE" id="PS50850"/>
    </source>
</evidence>
<keyword evidence="4 5" id="KW-0472">Membrane</keyword>
<dbReference type="GO" id="GO:0022857">
    <property type="term" value="F:transmembrane transporter activity"/>
    <property type="evidence" value="ECO:0007669"/>
    <property type="project" value="InterPro"/>
</dbReference>
<dbReference type="PANTHER" id="PTHR48021">
    <property type="match status" value="1"/>
</dbReference>
<name>A0A6P7FKR8_DIAVI</name>
<protein>
    <submittedName>
        <fullName evidence="7">Facilitated trehalose transporter Tret1-like isoform X1</fullName>
    </submittedName>
</protein>
<dbReference type="AlphaFoldDB" id="A0A6P7FKR8"/>
<reference evidence="7" key="1">
    <citation type="submission" date="2025-08" db="UniProtKB">
        <authorList>
            <consortium name="RefSeq"/>
        </authorList>
    </citation>
    <scope>IDENTIFICATION</scope>
    <source>
        <tissue evidence="7">Whole insect</tissue>
    </source>
</reference>
<feature type="transmembrane region" description="Helical" evidence="5">
    <location>
        <begin position="28"/>
        <end position="51"/>
    </location>
</feature>
<evidence type="ECO:0000256" key="4">
    <source>
        <dbReference type="ARBA" id="ARBA00023136"/>
    </source>
</evidence>
<feature type="transmembrane region" description="Helical" evidence="5">
    <location>
        <begin position="158"/>
        <end position="181"/>
    </location>
</feature>
<comment type="subcellular location">
    <subcellularLocation>
        <location evidence="1">Membrane</location>
        <topology evidence="1">Multi-pass membrane protein</topology>
    </subcellularLocation>
</comment>
<proteinExistence type="predicted"/>
<keyword evidence="2 5" id="KW-0812">Transmembrane</keyword>
<feature type="domain" description="Major facilitator superfamily (MFS) profile" evidence="6">
    <location>
        <begin position="30"/>
        <end position="479"/>
    </location>
</feature>
<dbReference type="SUPFAM" id="SSF103473">
    <property type="entry name" value="MFS general substrate transporter"/>
    <property type="match status" value="1"/>
</dbReference>
<dbReference type="Pfam" id="PF00083">
    <property type="entry name" value="Sugar_tr"/>
    <property type="match status" value="1"/>
</dbReference>
<dbReference type="PROSITE" id="PS00217">
    <property type="entry name" value="SUGAR_TRANSPORT_2"/>
    <property type="match status" value="1"/>
</dbReference>
<dbReference type="InterPro" id="IPR005829">
    <property type="entry name" value="Sugar_transporter_CS"/>
</dbReference>
<dbReference type="PANTHER" id="PTHR48021:SF39">
    <property type="entry name" value="MAJOR FACILITATOR SUPERFAMILY (MFS) PROFILE DOMAIN-CONTAINING PROTEIN"/>
    <property type="match status" value="1"/>
</dbReference>
<evidence type="ECO:0000256" key="1">
    <source>
        <dbReference type="ARBA" id="ARBA00004141"/>
    </source>
</evidence>
<feature type="transmembrane region" description="Helical" evidence="5">
    <location>
        <begin position="124"/>
        <end position="146"/>
    </location>
</feature>
<feature type="transmembrane region" description="Helical" evidence="5">
    <location>
        <begin position="417"/>
        <end position="437"/>
    </location>
</feature>
<dbReference type="InterPro" id="IPR005828">
    <property type="entry name" value="MFS_sugar_transport-like"/>
</dbReference>
<accession>A0A6P7FKR8</accession>
<dbReference type="RefSeq" id="XP_028136759.1">
    <property type="nucleotide sequence ID" value="XM_028280958.1"/>
</dbReference>
<dbReference type="Gene3D" id="1.20.1250.20">
    <property type="entry name" value="MFS general substrate transporter like domains"/>
    <property type="match status" value="1"/>
</dbReference>
<feature type="transmembrane region" description="Helical" evidence="5">
    <location>
        <begin position="346"/>
        <end position="365"/>
    </location>
</feature>
<dbReference type="FunCoup" id="A0A6P7FKR8">
    <property type="interactions" value="61"/>
</dbReference>
<dbReference type="InterPro" id="IPR050549">
    <property type="entry name" value="MFS_Trehalose_Transporter"/>
</dbReference>
<sequence length="531" mass="59603">MSLLLKNQIRNSNANPKYSVWRQSLPQIIAVFIKNTLLFIHGTSLGFPTILVPGISGNDRSETILFGQDEISWISSINLIFIPMGCLISGSITQAIGRKRAMQIINIPFIISWLLFHFSTKSWIIFLAASILGFSGGLLEAPVLTYVAEVTQPHLRGILSCTGTMSVTLGMLSQFILGSFIQWRTVTLVNCSFPVISFLLLMIVPETPVWLLSKNRIEEAKKSIAWLRGWTNIEDIQDEFQELHKQICNEKQPDSFKEAISQKLKNLKLFSKRIFIYPSSLLAFVFFLGHFNGYGPFQVYAIKIFQQMEVSIDPYYLTIILGVMQLLGSFVCVFSIRFFGKRTLTFFSLGMSTICCFIVGVYAYNKNIIVFDPTGVSEEPVNLEQGNWIPAACLILFGFFAYVGIKGLPFILIGELFAVEIRAFSSGFSAGVGYVFGFIANKTFLGMVSNFGLPRVFWFYASVGLLGAVGLYFILPETEGKTLYEISEHFAGRTKLTNSVRRHKKKRSQENGCHNVAFDVEEGAEKIESKL</sequence>